<evidence type="ECO:0000313" key="12">
    <source>
        <dbReference type="EMBL" id="KAJ3225055.1"/>
    </source>
</evidence>
<name>A0AAD5U6P3_9FUNG</name>
<evidence type="ECO:0000256" key="5">
    <source>
        <dbReference type="ARBA" id="ARBA00022454"/>
    </source>
</evidence>
<keyword evidence="10" id="KW-0175">Coiled coil</keyword>
<dbReference type="GO" id="GO:0070192">
    <property type="term" value="P:chromosome organization involved in meiotic cell cycle"/>
    <property type="evidence" value="ECO:0007669"/>
    <property type="project" value="TreeGrafter"/>
</dbReference>
<keyword evidence="7" id="KW-0862">Zinc</keyword>
<keyword evidence="8" id="KW-0539">Nucleus</keyword>
<dbReference type="PANTHER" id="PTHR18867:SF12">
    <property type="entry name" value="DNA REPAIR PROTEIN RAD50"/>
    <property type="match status" value="1"/>
</dbReference>
<dbReference type="GO" id="GO:0051880">
    <property type="term" value="F:G-quadruplex DNA binding"/>
    <property type="evidence" value="ECO:0007669"/>
    <property type="project" value="TreeGrafter"/>
</dbReference>
<keyword evidence="6" id="KW-0479">Metal-binding</keyword>
<comment type="subcellular location">
    <subcellularLocation>
        <location evidence="3">Chromosome</location>
    </subcellularLocation>
    <subcellularLocation>
        <location evidence="2">Nucleus</location>
    </subcellularLocation>
</comment>
<dbReference type="AlphaFoldDB" id="A0AAD5U6P3"/>
<dbReference type="InterPro" id="IPR038729">
    <property type="entry name" value="Rad50/SbcC_AAA"/>
</dbReference>
<dbReference type="GO" id="GO:0000722">
    <property type="term" value="P:telomere maintenance via recombination"/>
    <property type="evidence" value="ECO:0007669"/>
    <property type="project" value="TreeGrafter"/>
</dbReference>
<sequence>MLIRGIRSFDPNDTNVIGDLPPNSKNGAFIHDPKIAHETEVLAQIKLRFRNINGQEMVVTRSMSLTQKKGGVTQKTLEGLLVHKDDRGGTSSFSSKCGELDAELSNNLGVSKAILENVIFCHQEDSLWPLSEPSVLKKKFDEIFASTRYTKVLDNIKSIRKEQNIQFKIDEASLVHLKSDKEKAAKIRNQCKRTNSQIKVARERIEKLEEVGIDEVQKQMSEIFEAQQTFGQLKNRKVELENEIERVQKNIENITAYLDGKESDESDEILQKKLDASYQNMNENTSKISNLDSQNKKISAEISSCEEKLSEKRLHEGKLLAEKEVYAEFITVDDFEKFMERLKAEIKDKSEAHESITRQMKEAENKLLEELQKLKSNYAKFEESKKNNKKFIDISKQKTNEYTLKIKKIQVTQHDIDDMEQKLAQEERNLQLFMESFSQFDNEAKSKKLQNELVEIEWKSNEISGRLGLLNLQVESRAKINLKKAERDGKESNLKRSLQDAENEFVALLGHMPSLNEIERELELKLREKEAFLKREEDALHIANKELSGYETRISMAKSNLQKSRATLIERKSLISQNCEDGDYLAAKAKASKEVDEKKDSHATDVSNSNVSQIFDEIRRNMLKNILASIPANIKISELALETAVEKNKTIGGLQTAWDDIERILIEITETEKRLIDNEASKALKENCILDVSSLRYFDS</sequence>
<proteinExistence type="inferred from homology"/>
<dbReference type="PANTHER" id="PTHR18867">
    <property type="entry name" value="RAD50"/>
    <property type="match status" value="1"/>
</dbReference>
<feature type="coiled-coil region" evidence="10">
    <location>
        <begin position="409"/>
        <end position="436"/>
    </location>
</feature>
<feature type="coiled-coil region" evidence="10">
    <location>
        <begin position="332"/>
        <end position="384"/>
    </location>
</feature>
<organism evidence="12 13">
    <name type="scientific">Clydaea vesicula</name>
    <dbReference type="NCBI Taxonomy" id="447962"/>
    <lineage>
        <taxon>Eukaryota</taxon>
        <taxon>Fungi</taxon>
        <taxon>Fungi incertae sedis</taxon>
        <taxon>Chytridiomycota</taxon>
        <taxon>Chytridiomycota incertae sedis</taxon>
        <taxon>Chytridiomycetes</taxon>
        <taxon>Lobulomycetales</taxon>
        <taxon>Lobulomycetaceae</taxon>
        <taxon>Clydaea</taxon>
    </lineage>
</organism>
<dbReference type="GO" id="GO:0007004">
    <property type="term" value="P:telomere maintenance via telomerase"/>
    <property type="evidence" value="ECO:0007669"/>
    <property type="project" value="TreeGrafter"/>
</dbReference>
<feature type="coiled-coil region" evidence="10">
    <location>
        <begin position="177"/>
        <end position="257"/>
    </location>
</feature>
<comment type="caution">
    <text evidence="12">The sequence shown here is derived from an EMBL/GenBank/DDBJ whole genome shotgun (WGS) entry which is preliminary data.</text>
</comment>
<keyword evidence="5" id="KW-0158">Chromosome</keyword>
<reference evidence="12" key="1">
    <citation type="submission" date="2020-05" db="EMBL/GenBank/DDBJ databases">
        <title>Phylogenomic resolution of chytrid fungi.</title>
        <authorList>
            <person name="Stajich J.E."/>
            <person name="Amses K."/>
            <person name="Simmons R."/>
            <person name="Seto K."/>
            <person name="Myers J."/>
            <person name="Bonds A."/>
            <person name="Quandt C.A."/>
            <person name="Barry K."/>
            <person name="Liu P."/>
            <person name="Grigoriev I."/>
            <person name="Longcore J.E."/>
            <person name="James T.Y."/>
        </authorList>
    </citation>
    <scope>NUCLEOTIDE SEQUENCE</scope>
    <source>
        <strain evidence="12">JEL0476</strain>
    </source>
</reference>
<evidence type="ECO:0000256" key="3">
    <source>
        <dbReference type="ARBA" id="ARBA00004286"/>
    </source>
</evidence>
<feature type="domain" description="Rad50/SbcC-type AAA" evidence="11">
    <location>
        <begin position="17"/>
        <end position="199"/>
    </location>
</feature>
<evidence type="ECO:0000256" key="4">
    <source>
        <dbReference type="ARBA" id="ARBA00009439"/>
    </source>
</evidence>
<comment type="cofactor">
    <cofactor evidence="1">
        <name>Zn(2+)</name>
        <dbReference type="ChEBI" id="CHEBI:29105"/>
    </cofactor>
</comment>
<evidence type="ECO:0000313" key="13">
    <source>
        <dbReference type="Proteomes" id="UP001211065"/>
    </source>
</evidence>
<evidence type="ECO:0000256" key="7">
    <source>
        <dbReference type="ARBA" id="ARBA00022833"/>
    </source>
</evidence>
<comment type="similarity">
    <text evidence="4">Belongs to the SMC family. RAD50 subfamily.</text>
</comment>
<evidence type="ECO:0000256" key="1">
    <source>
        <dbReference type="ARBA" id="ARBA00001947"/>
    </source>
</evidence>
<evidence type="ECO:0000256" key="9">
    <source>
        <dbReference type="ARBA" id="ARBA00049360"/>
    </source>
</evidence>
<dbReference type="GO" id="GO:0043047">
    <property type="term" value="F:single-stranded telomeric DNA binding"/>
    <property type="evidence" value="ECO:0007669"/>
    <property type="project" value="TreeGrafter"/>
</dbReference>
<dbReference type="GO" id="GO:0016887">
    <property type="term" value="F:ATP hydrolysis activity"/>
    <property type="evidence" value="ECO:0007669"/>
    <property type="project" value="InterPro"/>
</dbReference>
<dbReference type="GO" id="GO:0000794">
    <property type="term" value="C:condensed nuclear chromosome"/>
    <property type="evidence" value="ECO:0007669"/>
    <property type="project" value="TreeGrafter"/>
</dbReference>
<dbReference type="Proteomes" id="UP001211065">
    <property type="component" value="Unassembled WGS sequence"/>
</dbReference>
<feature type="coiled-coil region" evidence="10">
    <location>
        <begin position="515"/>
        <end position="553"/>
    </location>
</feature>
<protein>
    <submittedName>
        <fullName evidence="12">DNA repair protein rad50</fullName>
    </submittedName>
</protein>
<comment type="catalytic activity">
    <reaction evidence="9">
        <text>ATP + H2O = ADP + phosphate + H(+)</text>
        <dbReference type="Rhea" id="RHEA:13065"/>
        <dbReference type="ChEBI" id="CHEBI:15377"/>
        <dbReference type="ChEBI" id="CHEBI:15378"/>
        <dbReference type="ChEBI" id="CHEBI:30616"/>
        <dbReference type="ChEBI" id="CHEBI:43474"/>
        <dbReference type="ChEBI" id="CHEBI:456216"/>
    </reaction>
</comment>
<evidence type="ECO:0000259" key="11">
    <source>
        <dbReference type="Pfam" id="PF13476"/>
    </source>
</evidence>
<dbReference type="GO" id="GO:0046872">
    <property type="term" value="F:metal ion binding"/>
    <property type="evidence" value="ECO:0007669"/>
    <property type="project" value="UniProtKB-KW"/>
</dbReference>
<evidence type="ECO:0000256" key="8">
    <source>
        <dbReference type="ARBA" id="ARBA00023242"/>
    </source>
</evidence>
<evidence type="ECO:0000256" key="6">
    <source>
        <dbReference type="ARBA" id="ARBA00022723"/>
    </source>
</evidence>
<dbReference type="GO" id="GO:0006302">
    <property type="term" value="P:double-strand break repair"/>
    <property type="evidence" value="ECO:0007669"/>
    <property type="project" value="InterPro"/>
</dbReference>
<keyword evidence="13" id="KW-1185">Reference proteome</keyword>
<gene>
    <name evidence="12" type="primary">RAD50_1</name>
    <name evidence="12" type="ORF">HK099_007430</name>
</gene>
<evidence type="ECO:0000256" key="10">
    <source>
        <dbReference type="SAM" id="Coils"/>
    </source>
</evidence>
<evidence type="ECO:0000256" key="2">
    <source>
        <dbReference type="ARBA" id="ARBA00004123"/>
    </source>
</evidence>
<dbReference type="Pfam" id="PF13476">
    <property type="entry name" value="AAA_23"/>
    <property type="match status" value="1"/>
</dbReference>
<accession>A0AAD5U6P3</accession>
<dbReference type="Gene3D" id="3.40.50.300">
    <property type="entry name" value="P-loop containing nucleotide triphosphate hydrolases"/>
    <property type="match status" value="1"/>
</dbReference>
<dbReference type="GO" id="GO:0003691">
    <property type="term" value="F:double-stranded telomeric DNA binding"/>
    <property type="evidence" value="ECO:0007669"/>
    <property type="project" value="TreeGrafter"/>
</dbReference>
<dbReference type="GO" id="GO:0030870">
    <property type="term" value="C:Mre11 complex"/>
    <property type="evidence" value="ECO:0007669"/>
    <property type="project" value="TreeGrafter"/>
</dbReference>
<dbReference type="EMBL" id="JADGJW010000072">
    <property type="protein sequence ID" value="KAJ3225055.1"/>
    <property type="molecule type" value="Genomic_DNA"/>
</dbReference>
<dbReference type="InterPro" id="IPR027417">
    <property type="entry name" value="P-loop_NTPase"/>
</dbReference>